<accession>A0A251V1L4</accession>
<proteinExistence type="predicted"/>
<dbReference type="EMBL" id="CM007893">
    <property type="protein sequence ID" value="OTG29500.1"/>
    <property type="molecule type" value="Genomic_DNA"/>
</dbReference>
<organism evidence="3 4">
    <name type="scientific">Helianthus annuus</name>
    <name type="common">Common sunflower</name>
    <dbReference type="NCBI Taxonomy" id="4232"/>
    <lineage>
        <taxon>Eukaryota</taxon>
        <taxon>Viridiplantae</taxon>
        <taxon>Streptophyta</taxon>
        <taxon>Embryophyta</taxon>
        <taxon>Tracheophyta</taxon>
        <taxon>Spermatophyta</taxon>
        <taxon>Magnoliopsida</taxon>
        <taxon>eudicotyledons</taxon>
        <taxon>Gunneridae</taxon>
        <taxon>Pentapetalae</taxon>
        <taxon>asterids</taxon>
        <taxon>campanulids</taxon>
        <taxon>Asterales</taxon>
        <taxon>Asteraceae</taxon>
        <taxon>Asteroideae</taxon>
        <taxon>Heliantheae alliance</taxon>
        <taxon>Heliantheae</taxon>
        <taxon>Helianthus</taxon>
    </lineage>
</organism>
<gene>
    <name evidence="3" type="ORF">HannXRQ_Chr04g0122971</name>
    <name evidence="2" type="ORF">HanXRQr2_Chr04g0185481</name>
</gene>
<protein>
    <submittedName>
        <fullName evidence="3">Uncharacterized protein</fullName>
    </submittedName>
</protein>
<evidence type="ECO:0000313" key="4">
    <source>
        <dbReference type="Proteomes" id="UP000215914"/>
    </source>
</evidence>
<evidence type="ECO:0000313" key="3">
    <source>
        <dbReference type="EMBL" id="OTG29500.1"/>
    </source>
</evidence>
<dbReference type="AlphaFoldDB" id="A0A251V1L4"/>
<dbReference type="InParanoid" id="A0A251V1L4"/>
<sequence length="54" mass="5960">MISGKSVIYWSNIGPILPILSVLIFCLIFAPLSQSGIDNRQTINSQPFPQLTIN</sequence>
<name>A0A251V1L4_HELAN</name>
<keyword evidence="1" id="KW-1133">Transmembrane helix</keyword>
<dbReference type="Proteomes" id="UP000215914">
    <property type="component" value="Chromosome 4"/>
</dbReference>
<dbReference type="EMBL" id="MNCJ02000319">
    <property type="protein sequence ID" value="KAF5811787.1"/>
    <property type="molecule type" value="Genomic_DNA"/>
</dbReference>
<keyword evidence="1" id="KW-0472">Membrane</keyword>
<keyword evidence="4" id="KW-1185">Reference proteome</keyword>
<dbReference type="Gramene" id="mRNA:HanXRQr2_Chr04g0185481">
    <property type="protein sequence ID" value="CDS:HanXRQr2_Chr04g0185481.1"/>
    <property type="gene ID" value="HanXRQr2_Chr04g0185481"/>
</dbReference>
<evidence type="ECO:0000256" key="1">
    <source>
        <dbReference type="SAM" id="Phobius"/>
    </source>
</evidence>
<keyword evidence="1" id="KW-0812">Transmembrane</keyword>
<reference evidence="2 4" key="1">
    <citation type="journal article" date="2017" name="Nature">
        <title>The sunflower genome provides insights into oil metabolism, flowering and Asterid evolution.</title>
        <authorList>
            <person name="Badouin H."/>
            <person name="Gouzy J."/>
            <person name="Grassa C.J."/>
            <person name="Murat F."/>
            <person name="Staton S.E."/>
            <person name="Cottret L."/>
            <person name="Lelandais-Briere C."/>
            <person name="Owens G.L."/>
            <person name="Carrere S."/>
            <person name="Mayjonade B."/>
            <person name="Legrand L."/>
            <person name="Gill N."/>
            <person name="Kane N.C."/>
            <person name="Bowers J.E."/>
            <person name="Hubner S."/>
            <person name="Bellec A."/>
            <person name="Berard A."/>
            <person name="Berges H."/>
            <person name="Blanchet N."/>
            <person name="Boniface M.C."/>
            <person name="Brunel D."/>
            <person name="Catrice O."/>
            <person name="Chaidir N."/>
            <person name="Claudel C."/>
            <person name="Donnadieu C."/>
            <person name="Faraut T."/>
            <person name="Fievet G."/>
            <person name="Helmstetter N."/>
            <person name="King M."/>
            <person name="Knapp S.J."/>
            <person name="Lai Z."/>
            <person name="Le Paslier M.C."/>
            <person name="Lippi Y."/>
            <person name="Lorenzon L."/>
            <person name="Mandel J.R."/>
            <person name="Marage G."/>
            <person name="Marchand G."/>
            <person name="Marquand E."/>
            <person name="Bret-Mestries E."/>
            <person name="Morien E."/>
            <person name="Nambeesan S."/>
            <person name="Nguyen T."/>
            <person name="Pegot-Espagnet P."/>
            <person name="Pouilly N."/>
            <person name="Raftis F."/>
            <person name="Sallet E."/>
            <person name="Schiex T."/>
            <person name="Thomas J."/>
            <person name="Vandecasteele C."/>
            <person name="Vares D."/>
            <person name="Vear F."/>
            <person name="Vautrin S."/>
            <person name="Crespi M."/>
            <person name="Mangin B."/>
            <person name="Burke J.M."/>
            <person name="Salse J."/>
            <person name="Munos S."/>
            <person name="Vincourt P."/>
            <person name="Rieseberg L.H."/>
            <person name="Langlade N.B."/>
        </authorList>
    </citation>
    <scope>NUCLEOTIDE SEQUENCE [LARGE SCALE GENOMIC DNA]</scope>
    <source>
        <strain evidence="4">cv. SF193</strain>
        <tissue evidence="2">Leaves</tissue>
    </source>
</reference>
<feature type="transmembrane region" description="Helical" evidence="1">
    <location>
        <begin position="7"/>
        <end position="30"/>
    </location>
</feature>
<reference evidence="2" key="3">
    <citation type="submission" date="2020-06" db="EMBL/GenBank/DDBJ databases">
        <title>Helianthus annuus Genome sequencing and assembly Release 2.</title>
        <authorList>
            <person name="Gouzy J."/>
            <person name="Langlade N."/>
            <person name="Munos S."/>
        </authorList>
    </citation>
    <scope>NUCLEOTIDE SEQUENCE</scope>
    <source>
        <tissue evidence="2">Leaves</tissue>
    </source>
</reference>
<reference evidence="3" key="2">
    <citation type="submission" date="2017-02" db="EMBL/GenBank/DDBJ databases">
        <title>Sunflower complete genome.</title>
        <authorList>
            <person name="Langlade N."/>
            <person name="Munos S."/>
        </authorList>
    </citation>
    <scope>NUCLEOTIDE SEQUENCE [LARGE SCALE GENOMIC DNA]</scope>
    <source>
        <tissue evidence="3">Leaves</tissue>
    </source>
</reference>
<evidence type="ECO:0000313" key="2">
    <source>
        <dbReference type="EMBL" id="KAF5811787.1"/>
    </source>
</evidence>